<dbReference type="Proteomes" id="UP000539473">
    <property type="component" value="Unassembled WGS sequence"/>
</dbReference>
<dbReference type="EMBL" id="BNAJ01000001">
    <property type="protein sequence ID" value="GHF29157.1"/>
    <property type="molecule type" value="Genomic_DNA"/>
</dbReference>
<evidence type="ECO:0000313" key="2">
    <source>
        <dbReference type="EMBL" id="MBB5375454.1"/>
    </source>
</evidence>
<evidence type="ECO:0000313" key="1">
    <source>
        <dbReference type="EMBL" id="GHF29157.1"/>
    </source>
</evidence>
<name>A0A7W8NM61_9DEIO</name>
<reference evidence="1" key="4">
    <citation type="submission" date="2024-05" db="EMBL/GenBank/DDBJ databases">
        <authorList>
            <person name="Sun Q."/>
            <person name="Zhou Y."/>
        </authorList>
    </citation>
    <scope>NUCLEOTIDE SEQUENCE</scope>
    <source>
        <strain evidence="1">CGMCC 1.18437</strain>
    </source>
</reference>
<dbReference type="RefSeq" id="WP_184109658.1">
    <property type="nucleotide sequence ID" value="NZ_BNAJ01000001.1"/>
</dbReference>
<organism evidence="2 3">
    <name type="scientific">Deinococcus metalli</name>
    <dbReference type="NCBI Taxonomy" id="1141878"/>
    <lineage>
        <taxon>Bacteria</taxon>
        <taxon>Thermotogati</taxon>
        <taxon>Deinococcota</taxon>
        <taxon>Deinococci</taxon>
        <taxon>Deinococcales</taxon>
        <taxon>Deinococcaceae</taxon>
        <taxon>Deinococcus</taxon>
    </lineage>
</organism>
<reference evidence="4" key="2">
    <citation type="journal article" date="2019" name="Int. J. Syst. Evol. Microbiol.">
        <title>The Global Catalogue of Microorganisms (GCM) 10K type strain sequencing project: providing services to taxonomists for standard genome sequencing and annotation.</title>
        <authorList>
            <consortium name="The Broad Institute Genomics Platform"/>
            <consortium name="The Broad Institute Genome Sequencing Center for Infectious Disease"/>
            <person name="Wu L."/>
            <person name="Ma J."/>
        </authorList>
    </citation>
    <scope>NUCLEOTIDE SEQUENCE [LARGE SCALE GENOMIC DNA]</scope>
    <source>
        <strain evidence="4">CGMCC 1.18437</strain>
    </source>
</reference>
<reference evidence="1" key="1">
    <citation type="journal article" date="2014" name="Int. J. Syst. Evol. Microbiol.">
        <title>Complete genome of a new Firmicutes species belonging to the dominant human colonic microbiota ('Ruminococcus bicirculans') reveals two chromosomes and a selective capacity to utilize plant glucans.</title>
        <authorList>
            <consortium name="NISC Comparative Sequencing Program"/>
            <person name="Wegmann U."/>
            <person name="Louis P."/>
            <person name="Goesmann A."/>
            <person name="Henrissat B."/>
            <person name="Duncan S.H."/>
            <person name="Flint H.J."/>
        </authorList>
    </citation>
    <scope>NUCLEOTIDE SEQUENCE</scope>
    <source>
        <strain evidence="1">CGMCC 1.18437</strain>
    </source>
</reference>
<reference evidence="2 3" key="3">
    <citation type="submission" date="2020-08" db="EMBL/GenBank/DDBJ databases">
        <title>Genomic Encyclopedia of Type Strains, Phase IV (KMG-IV): sequencing the most valuable type-strain genomes for metagenomic binning, comparative biology and taxonomic classification.</title>
        <authorList>
            <person name="Goeker M."/>
        </authorList>
    </citation>
    <scope>NUCLEOTIDE SEQUENCE [LARGE SCALE GENOMIC DNA]</scope>
    <source>
        <strain evidence="2 3">DSM 27521</strain>
    </source>
</reference>
<evidence type="ECO:0000313" key="3">
    <source>
        <dbReference type="Proteomes" id="UP000539473"/>
    </source>
</evidence>
<dbReference type="EMBL" id="JACHFK010000001">
    <property type="protein sequence ID" value="MBB5375454.1"/>
    <property type="molecule type" value="Genomic_DNA"/>
</dbReference>
<protein>
    <submittedName>
        <fullName evidence="2">Uncharacterized protein</fullName>
    </submittedName>
</protein>
<accession>A0A7W8NM61</accession>
<comment type="caution">
    <text evidence="2">The sequence shown here is derived from an EMBL/GenBank/DDBJ whole genome shotgun (WGS) entry which is preliminary data.</text>
</comment>
<dbReference type="Proteomes" id="UP000619376">
    <property type="component" value="Unassembled WGS sequence"/>
</dbReference>
<dbReference type="AlphaFoldDB" id="A0A7W8NM61"/>
<sequence length="60" mass="6654">MVVGATQVIDRERQGLTGLHRVEGHVRRHVGRGRRVLLLGQERIGVDVRRAGLHPLSALV</sequence>
<proteinExistence type="predicted"/>
<keyword evidence="4" id="KW-1185">Reference proteome</keyword>
<evidence type="ECO:0000313" key="4">
    <source>
        <dbReference type="Proteomes" id="UP000619376"/>
    </source>
</evidence>
<gene>
    <name evidence="1" type="ORF">GCM10017781_01410</name>
    <name evidence="2" type="ORF">HNQ07_000898</name>
</gene>